<evidence type="ECO:0000256" key="2">
    <source>
        <dbReference type="ARBA" id="ARBA00022679"/>
    </source>
</evidence>
<comment type="caution">
    <text evidence="5">The sequence shown here is derived from an EMBL/GenBank/DDBJ whole genome shotgun (WGS) entry which is preliminary data.</text>
</comment>
<dbReference type="PANTHER" id="PTHR37419">
    <property type="entry name" value="SERINE/THREONINE-PROTEIN KINASE TOXIN HIPA"/>
    <property type="match status" value="1"/>
</dbReference>
<evidence type="ECO:0000259" key="4">
    <source>
        <dbReference type="Pfam" id="PF07804"/>
    </source>
</evidence>
<dbReference type="InterPro" id="IPR012893">
    <property type="entry name" value="HipA-like_C"/>
</dbReference>
<gene>
    <name evidence="5" type="ORF">J2W49_004803</name>
</gene>
<sequence length="448" mass="49494">MQMDNICTLQLHAQGAWHDMASVRLHGQENEGWRAKTYSGYAVEWAFEHGGASDAHALCARWPVGLEPLQVPHWPVFLIDMLPQGFGRQELLRRIGQSPNTGELVDWKLLLAGAGNPIGHLRVKEAAEWLGANAGAVHGFTDEEVAQRGDAFAEHLASHGLFVAGSSGVQGEWPKVLLTRADDGLLYLDHTLPDKRAVQHYIVKFGRGTDQQLASILRHEAPYMGIAQQLGLRVHAPLVLRERALFIPRFDRQIDRRNHASTVTRLAQESIATLTGMPGFDAVPSHDQVCLELMRHCTDPQSEVLEYLKRDVANLALGNKDNHARNTAVQRDFNGHIALTPLYDFAPMVLHPDGIARRIRWKDNDGGQPDWGRVLDRVCELSAQEQKERRKKGPGPVQRAPLVEGLKAMAPALARIATEGEAMGLDPALLQLLRPGILALAQKLATLA</sequence>
<evidence type="ECO:0000313" key="6">
    <source>
        <dbReference type="Proteomes" id="UP001265700"/>
    </source>
</evidence>
<organism evidence="5 6">
    <name type="scientific">Hydrogenophaga palleronii</name>
    <dbReference type="NCBI Taxonomy" id="65655"/>
    <lineage>
        <taxon>Bacteria</taxon>
        <taxon>Pseudomonadati</taxon>
        <taxon>Pseudomonadota</taxon>
        <taxon>Betaproteobacteria</taxon>
        <taxon>Burkholderiales</taxon>
        <taxon>Comamonadaceae</taxon>
        <taxon>Hydrogenophaga</taxon>
    </lineage>
</organism>
<dbReference type="GO" id="GO:0004674">
    <property type="term" value="F:protein serine/threonine kinase activity"/>
    <property type="evidence" value="ECO:0007669"/>
    <property type="project" value="UniProtKB-EC"/>
</dbReference>
<dbReference type="Pfam" id="PF07804">
    <property type="entry name" value="HipA_C"/>
    <property type="match status" value="1"/>
</dbReference>
<dbReference type="EC" id="2.7.11.1" evidence="5"/>
<dbReference type="Proteomes" id="UP001265700">
    <property type="component" value="Unassembled WGS sequence"/>
</dbReference>
<dbReference type="PANTHER" id="PTHR37419:SF8">
    <property type="entry name" value="TOXIN YJJJ"/>
    <property type="match status" value="1"/>
</dbReference>
<keyword evidence="2 5" id="KW-0808">Transferase</keyword>
<keyword evidence="3 5" id="KW-0418">Kinase</keyword>
<evidence type="ECO:0000256" key="3">
    <source>
        <dbReference type="ARBA" id="ARBA00022777"/>
    </source>
</evidence>
<comment type="similarity">
    <text evidence="1">Belongs to the HipA Ser/Thr kinase family.</text>
</comment>
<name>A0ABU1WU67_9BURK</name>
<dbReference type="EMBL" id="JAVDWU010000014">
    <property type="protein sequence ID" value="MDR7152825.1"/>
    <property type="molecule type" value="Genomic_DNA"/>
</dbReference>
<protein>
    <submittedName>
        <fullName evidence="5">Serine/threonine-protein kinase HipA</fullName>
        <ecNumber evidence="5">2.7.11.1</ecNumber>
    </submittedName>
</protein>
<feature type="domain" description="HipA-like C-terminal" evidence="4">
    <location>
        <begin position="169"/>
        <end position="360"/>
    </location>
</feature>
<dbReference type="InterPro" id="IPR052028">
    <property type="entry name" value="HipA_Ser/Thr_kinase"/>
</dbReference>
<keyword evidence="6" id="KW-1185">Reference proteome</keyword>
<evidence type="ECO:0000313" key="5">
    <source>
        <dbReference type="EMBL" id="MDR7152825.1"/>
    </source>
</evidence>
<proteinExistence type="inferred from homology"/>
<reference evidence="5 6" key="1">
    <citation type="submission" date="2023-07" db="EMBL/GenBank/DDBJ databases">
        <title>Sorghum-associated microbial communities from plants grown in Nebraska, USA.</title>
        <authorList>
            <person name="Schachtman D."/>
        </authorList>
    </citation>
    <scope>NUCLEOTIDE SEQUENCE [LARGE SCALE GENOMIC DNA]</scope>
    <source>
        <strain evidence="5 6">4249</strain>
    </source>
</reference>
<accession>A0ABU1WU67</accession>
<evidence type="ECO:0000256" key="1">
    <source>
        <dbReference type="ARBA" id="ARBA00010164"/>
    </source>
</evidence>